<gene>
    <name evidence="2" type="ORF">LKD36_05245</name>
</gene>
<dbReference type="InterPro" id="IPR025377">
    <property type="entry name" value="DUF4367"/>
</dbReference>
<protein>
    <submittedName>
        <fullName evidence="2">DUF4367 domain-containing protein</fullName>
    </submittedName>
</protein>
<evidence type="ECO:0000313" key="3">
    <source>
        <dbReference type="Proteomes" id="UP001198220"/>
    </source>
</evidence>
<proteinExistence type="predicted"/>
<comment type="caution">
    <text evidence="2">The sequence shown here is derived from an EMBL/GenBank/DDBJ whole genome shotgun (WGS) entry which is preliminary data.</text>
</comment>
<evidence type="ECO:0000313" key="2">
    <source>
        <dbReference type="EMBL" id="MCC2125582.1"/>
    </source>
</evidence>
<dbReference type="AlphaFoldDB" id="A0AAE3A3X4"/>
<dbReference type="RefSeq" id="WP_308458963.1">
    <property type="nucleotide sequence ID" value="NZ_JAJEPS010000003.1"/>
</dbReference>
<reference evidence="2 3" key="1">
    <citation type="submission" date="2021-10" db="EMBL/GenBank/DDBJ databases">
        <title>Anaerobic single-cell dispensing facilitates the cultivation of human gut bacteria.</title>
        <authorList>
            <person name="Afrizal A."/>
        </authorList>
    </citation>
    <scope>NUCLEOTIDE SEQUENCE [LARGE SCALE GENOMIC DNA]</scope>
    <source>
        <strain evidence="2 3">CLA-AA-H276</strain>
    </source>
</reference>
<dbReference type="EMBL" id="JAJEPS010000003">
    <property type="protein sequence ID" value="MCC2125582.1"/>
    <property type="molecule type" value="Genomic_DNA"/>
</dbReference>
<dbReference type="Pfam" id="PF14285">
    <property type="entry name" value="DUF4367"/>
    <property type="match status" value="1"/>
</dbReference>
<evidence type="ECO:0000259" key="1">
    <source>
        <dbReference type="Pfam" id="PF14285"/>
    </source>
</evidence>
<accession>A0AAE3A3X4</accession>
<sequence length="477" mass="53011">MKLENMNQEFPKMPDAMRKMIEQEVEQQLQKKTSKFTGRRVMIAALAATLALGTTAFAGVLYRMKSKQVGTYAVKTTQEKEAGTENETMQPTGESHYVKLTAEWLPDGMVQTEEGKYSFEDTYAQGGVSMLCYYMDTGDSAFEMLTQQVVESETLNIDGREGIYLGQQTLSNELTFNQQLYVAYPDLHLVLEITAASDVPKEDAIQIAEHVTLTPAEQSDDKDVMMCYNWSSYLTADEGQEMIDESNLPVTSVSMEHLEKAHPMGEVLDISENDLEKHPGLTAKVTDVQIGDNRSMLSDSMLGEDDKQAFASDGTLLPVTLTYVKEGDGVNTLDQVIRTEEEPQKLVCVTVDYTNTGAETWKDIMFNGTINILEPAGAEAKIWRADTQTPSENDAWTYVAVASHSFNTEVGLYDVKGGERSNNYIDSLAPGETVTVHWAFAVPEEKLGEMYFDLGNTCNLTSDLTDGYVTDIRQQAQ</sequence>
<name>A0AAE3A3X4_9FIRM</name>
<dbReference type="Proteomes" id="UP001198220">
    <property type="component" value="Unassembled WGS sequence"/>
</dbReference>
<keyword evidence="3" id="KW-1185">Reference proteome</keyword>
<organism evidence="2 3">
    <name type="scientific">Hominiventricola filiformis</name>
    <dbReference type="NCBI Taxonomy" id="2885352"/>
    <lineage>
        <taxon>Bacteria</taxon>
        <taxon>Bacillati</taxon>
        <taxon>Bacillota</taxon>
        <taxon>Clostridia</taxon>
        <taxon>Lachnospirales</taxon>
        <taxon>Lachnospiraceae</taxon>
        <taxon>Hominiventricola</taxon>
    </lineage>
</organism>
<feature type="domain" description="DUF4367" evidence="1">
    <location>
        <begin position="102"/>
        <end position="211"/>
    </location>
</feature>